<dbReference type="GO" id="GO:0005524">
    <property type="term" value="F:ATP binding"/>
    <property type="evidence" value="ECO:0007669"/>
    <property type="project" value="InterPro"/>
</dbReference>
<evidence type="ECO:0000256" key="3">
    <source>
        <dbReference type="ARBA" id="ARBA00022833"/>
    </source>
</evidence>
<evidence type="ECO:0000259" key="4">
    <source>
        <dbReference type="PROSITE" id="PS50860"/>
    </source>
</evidence>
<dbReference type="Pfam" id="PF07973">
    <property type="entry name" value="tRNA_SAD"/>
    <property type="match status" value="1"/>
</dbReference>
<comment type="caution">
    <text evidence="5">The sequence shown here is derived from an EMBL/GenBank/DDBJ whole genome shotgun (WGS) entry which is preliminary data.</text>
</comment>
<dbReference type="Gene3D" id="3.30.980.10">
    <property type="entry name" value="Threonyl-trna Synthetase, Chain A, domain 2"/>
    <property type="match status" value="1"/>
</dbReference>
<dbReference type="GO" id="GO:0003676">
    <property type="term" value="F:nucleic acid binding"/>
    <property type="evidence" value="ECO:0007669"/>
    <property type="project" value="InterPro"/>
</dbReference>
<protein>
    <submittedName>
        <fullName evidence="5">Alanine--tRNA ligase</fullName>
    </submittedName>
</protein>
<evidence type="ECO:0000256" key="2">
    <source>
        <dbReference type="ARBA" id="ARBA00022723"/>
    </source>
</evidence>
<evidence type="ECO:0000313" key="5">
    <source>
        <dbReference type="EMBL" id="HAE50550.1"/>
    </source>
</evidence>
<dbReference type="SUPFAM" id="SSF55186">
    <property type="entry name" value="ThrRS/AlaRS common domain"/>
    <property type="match status" value="1"/>
</dbReference>
<dbReference type="GO" id="GO:0002161">
    <property type="term" value="F:aminoacyl-tRNA deacylase activity"/>
    <property type="evidence" value="ECO:0007669"/>
    <property type="project" value="TreeGrafter"/>
</dbReference>
<dbReference type="InterPro" id="IPR018163">
    <property type="entry name" value="Thr/Ala-tRNA-synth_IIc_edit"/>
</dbReference>
<gene>
    <name evidence="5" type="ORF">DCK97_24355</name>
</gene>
<dbReference type="GO" id="GO:0006419">
    <property type="term" value="P:alanyl-tRNA aminoacylation"/>
    <property type="evidence" value="ECO:0007669"/>
    <property type="project" value="InterPro"/>
</dbReference>
<dbReference type="AlphaFoldDB" id="A0A3B9IS21"/>
<sequence>LRFDFSHGKPLSPEQRQAIERHVNAHVLQNVGSRTREMSLDEAQEAGAIGLFGEKYGERVRVVEIGSDSVELCGGTHVGASGDIGLFAITSETGVAAGVRRIEAVTGYGAIGHFHELAETVGRAAESLKAKDPGDVLSKLGKLQEQLKASRREV</sequence>
<dbReference type="PANTHER" id="PTHR11777:SF9">
    <property type="entry name" value="ALANINE--TRNA LIGASE, CYTOPLASMIC"/>
    <property type="match status" value="1"/>
</dbReference>
<keyword evidence="3" id="KW-0862">Zinc</keyword>
<dbReference type="PROSITE" id="PS50860">
    <property type="entry name" value="AA_TRNA_LIGASE_II_ALA"/>
    <property type="match status" value="1"/>
</dbReference>
<reference evidence="5 6" key="1">
    <citation type="journal article" date="2018" name="Nat. Biotechnol.">
        <title>A standardized bacterial taxonomy based on genome phylogeny substantially revises the tree of life.</title>
        <authorList>
            <person name="Parks D.H."/>
            <person name="Chuvochina M."/>
            <person name="Waite D.W."/>
            <person name="Rinke C."/>
            <person name="Skarshewski A."/>
            <person name="Chaumeil P.A."/>
            <person name="Hugenholtz P."/>
        </authorList>
    </citation>
    <scope>NUCLEOTIDE SEQUENCE [LARGE SCALE GENOMIC DNA]</scope>
    <source>
        <strain evidence="5">UBA8739</strain>
    </source>
</reference>
<keyword evidence="5" id="KW-0436">Ligase</keyword>
<feature type="domain" description="Alanyl-transfer RNA synthetases family profile" evidence="4">
    <location>
        <begin position="1"/>
        <end position="116"/>
    </location>
</feature>
<feature type="non-terminal residue" evidence="5">
    <location>
        <position position="1"/>
    </location>
</feature>
<dbReference type="InterPro" id="IPR018165">
    <property type="entry name" value="Ala-tRNA-synth_IIc_core"/>
</dbReference>
<comment type="cofactor">
    <cofactor evidence="1">
        <name>Zn(2+)</name>
        <dbReference type="ChEBI" id="CHEBI:29105"/>
    </cofactor>
</comment>
<dbReference type="FunFam" id="3.30.54.20:FF:000001">
    <property type="entry name" value="Alanine--tRNA ligase"/>
    <property type="match status" value="1"/>
</dbReference>
<dbReference type="SMART" id="SM00863">
    <property type="entry name" value="tRNA_SAD"/>
    <property type="match status" value="1"/>
</dbReference>
<proteinExistence type="predicted"/>
<dbReference type="PANTHER" id="PTHR11777">
    <property type="entry name" value="ALANYL-TRNA SYNTHETASE"/>
    <property type="match status" value="1"/>
</dbReference>
<dbReference type="GO" id="GO:0045892">
    <property type="term" value="P:negative regulation of DNA-templated transcription"/>
    <property type="evidence" value="ECO:0007669"/>
    <property type="project" value="TreeGrafter"/>
</dbReference>
<feature type="non-terminal residue" evidence="5">
    <location>
        <position position="154"/>
    </location>
</feature>
<organism evidence="5 6">
    <name type="scientific">Tistrella mobilis</name>
    <dbReference type="NCBI Taxonomy" id="171437"/>
    <lineage>
        <taxon>Bacteria</taxon>
        <taxon>Pseudomonadati</taxon>
        <taxon>Pseudomonadota</taxon>
        <taxon>Alphaproteobacteria</taxon>
        <taxon>Geminicoccales</taxon>
        <taxon>Geminicoccaceae</taxon>
        <taxon>Tistrella</taxon>
    </lineage>
</organism>
<dbReference type="GO" id="GO:0005829">
    <property type="term" value="C:cytosol"/>
    <property type="evidence" value="ECO:0007669"/>
    <property type="project" value="TreeGrafter"/>
</dbReference>
<dbReference type="InterPro" id="IPR050058">
    <property type="entry name" value="Ala-tRNA_ligase"/>
</dbReference>
<dbReference type="InterPro" id="IPR012947">
    <property type="entry name" value="tRNA_SAD"/>
</dbReference>
<evidence type="ECO:0000313" key="6">
    <source>
        <dbReference type="Proteomes" id="UP000257706"/>
    </source>
</evidence>
<dbReference type="GO" id="GO:0046872">
    <property type="term" value="F:metal ion binding"/>
    <property type="evidence" value="ECO:0007669"/>
    <property type="project" value="UniProtKB-KW"/>
</dbReference>
<evidence type="ECO:0000256" key="1">
    <source>
        <dbReference type="ARBA" id="ARBA00001947"/>
    </source>
</evidence>
<dbReference type="Gene3D" id="3.30.54.20">
    <property type="match status" value="1"/>
</dbReference>
<name>A0A3B9IS21_9PROT</name>
<dbReference type="Proteomes" id="UP000257706">
    <property type="component" value="Unassembled WGS sequence"/>
</dbReference>
<keyword evidence="2" id="KW-0479">Metal-binding</keyword>
<dbReference type="EMBL" id="DMAI01000395">
    <property type="protein sequence ID" value="HAE50550.1"/>
    <property type="molecule type" value="Genomic_DNA"/>
</dbReference>
<dbReference type="GO" id="GO:0004813">
    <property type="term" value="F:alanine-tRNA ligase activity"/>
    <property type="evidence" value="ECO:0007669"/>
    <property type="project" value="InterPro"/>
</dbReference>
<accession>A0A3B9IS21</accession>